<evidence type="ECO:0000313" key="2">
    <source>
        <dbReference type="EMBL" id="GIX71366.1"/>
    </source>
</evidence>
<dbReference type="EMBL" id="BPLR01019747">
    <property type="protein sequence ID" value="GIX71366.1"/>
    <property type="molecule type" value="Genomic_DNA"/>
</dbReference>
<name>A0AAV4MIR7_CAEEX</name>
<sequence>MSEAISFPGWGRIETTRRQARPGNRNPLLVLGFRLQTVMSSVAISLPGWELKRHAKARPGNRKSVIGFGVNADASGFLNRFNTVRESKILTQKKDLN</sequence>
<evidence type="ECO:0000256" key="1">
    <source>
        <dbReference type="SAM" id="MobiDB-lite"/>
    </source>
</evidence>
<proteinExistence type="predicted"/>
<protein>
    <submittedName>
        <fullName evidence="2">Uncharacterized protein</fullName>
    </submittedName>
</protein>
<keyword evidence="3" id="KW-1185">Reference proteome</keyword>
<comment type="caution">
    <text evidence="2">The sequence shown here is derived from an EMBL/GenBank/DDBJ whole genome shotgun (WGS) entry which is preliminary data.</text>
</comment>
<accession>A0AAV4MIR7</accession>
<dbReference type="Proteomes" id="UP001054945">
    <property type="component" value="Unassembled WGS sequence"/>
</dbReference>
<organism evidence="2 3">
    <name type="scientific">Caerostris extrusa</name>
    <name type="common">Bark spider</name>
    <name type="synonym">Caerostris bankana</name>
    <dbReference type="NCBI Taxonomy" id="172846"/>
    <lineage>
        <taxon>Eukaryota</taxon>
        <taxon>Metazoa</taxon>
        <taxon>Ecdysozoa</taxon>
        <taxon>Arthropoda</taxon>
        <taxon>Chelicerata</taxon>
        <taxon>Arachnida</taxon>
        <taxon>Araneae</taxon>
        <taxon>Araneomorphae</taxon>
        <taxon>Entelegynae</taxon>
        <taxon>Araneoidea</taxon>
        <taxon>Araneidae</taxon>
        <taxon>Caerostris</taxon>
    </lineage>
</organism>
<evidence type="ECO:0000313" key="3">
    <source>
        <dbReference type="Proteomes" id="UP001054945"/>
    </source>
</evidence>
<dbReference type="AlphaFoldDB" id="A0AAV4MIR7"/>
<feature type="region of interest" description="Disordered" evidence="1">
    <location>
        <begin position="1"/>
        <end position="22"/>
    </location>
</feature>
<reference evidence="2 3" key="1">
    <citation type="submission" date="2021-06" db="EMBL/GenBank/DDBJ databases">
        <title>Caerostris extrusa draft genome.</title>
        <authorList>
            <person name="Kono N."/>
            <person name="Arakawa K."/>
        </authorList>
    </citation>
    <scope>NUCLEOTIDE SEQUENCE [LARGE SCALE GENOMIC DNA]</scope>
</reference>
<gene>
    <name evidence="2" type="ORF">CEXT_14221</name>
</gene>